<keyword evidence="2" id="KW-0238">DNA-binding</keyword>
<dbReference type="Gene3D" id="3.40.50.10490">
    <property type="entry name" value="Glucose-6-phosphate isomerase like protein, domain 1"/>
    <property type="match status" value="1"/>
</dbReference>
<dbReference type="GO" id="GO:0003700">
    <property type="term" value="F:DNA-binding transcription factor activity"/>
    <property type="evidence" value="ECO:0007669"/>
    <property type="project" value="InterPro"/>
</dbReference>
<dbReference type="PROSITE" id="PS51464">
    <property type="entry name" value="SIS"/>
    <property type="match status" value="1"/>
</dbReference>
<dbReference type="SUPFAM" id="SSF53697">
    <property type="entry name" value="SIS domain"/>
    <property type="match status" value="1"/>
</dbReference>
<keyword evidence="3" id="KW-0804">Transcription</keyword>
<dbReference type="InterPro" id="IPR000281">
    <property type="entry name" value="HTH_RpiR"/>
</dbReference>
<feature type="domain" description="SIS" evidence="5">
    <location>
        <begin position="116"/>
        <end position="255"/>
    </location>
</feature>
<dbReference type="InterPro" id="IPR035472">
    <property type="entry name" value="RpiR-like_SIS"/>
</dbReference>
<protein>
    <submittedName>
        <fullName evidence="6">Phosphosugar-binding transcriptional regulator</fullName>
    </submittedName>
</protein>
<dbReference type="GO" id="GO:0003677">
    <property type="term" value="F:DNA binding"/>
    <property type="evidence" value="ECO:0007669"/>
    <property type="project" value="UniProtKB-KW"/>
</dbReference>
<name>A0A380KZM3_9STRE</name>
<dbReference type="InterPro" id="IPR001347">
    <property type="entry name" value="SIS_dom"/>
</dbReference>
<keyword evidence="1" id="KW-0805">Transcription regulation</keyword>
<dbReference type="Pfam" id="PF01380">
    <property type="entry name" value="SIS"/>
    <property type="match status" value="1"/>
</dbReference>
<dbReference type="OrthoDB" id="1648815at2"/>
<evidence type="ECO:0000259" key="5">
    <source>
        <dbReference type="PROSITE" id="PS51464"/>
    </source>
</evidence>
<dbReference type="AlphaFoldDB" id="A0A380KZM3"/>
<gene>
    <name evidence="6" type="primary">rpiR</name>
    <name evidence="6" type="ORF">NCTC13765_01617</name>
</gene>
<dbReference type="EMBL" id="UHFR01000005">
    <property type="protein sequence ID" value="SUN77095.1"/>
    <property type="molecule type" value="Genomic_DNA"/>
</dbReference>
<dbReference type="InterPro" id="IPR009057">
    <property type="entry name" value="Homeodomain-like_sf"/>
</dbReference>
<keyword evidence="7" id="KW-1185">Reference proteome</keyword>
<dbReference type="STRING" id="1123307.GCA_000380065_00850"/>
<dbReference type="InterPro" id="IPR047640">
    <property type="entry name" value="RpiR-like"/>
</dbReference>
<evidence type="ECO:0000256" key="1">
    <source>
        <dbReference type="ARBA" id="ARBA00023015"/>
    </source>
</evidence>
<dbReference type="GO" id="GO:0097367">
    <property type="term" value="F:carbohydrate derivative binding"/>
    <property type="evidence" value="ECO:0007669"/>
    <property type="project" value="InterPro"/>
</dbReference>
<sequence length="274" mass="31690">MTQKEHVQELIEAHISQMTELEQQIASYFLEKTTDKDDLSAQTVTDKLHVSKAALTRFAKKCGFTGYREFVFHYLNQNDSLKVSEHNELTQHVIGDYEKIRERSYQLIDEKQLIRVAQMIEEADRVYFFGKGSSGLVAREMKLRLMRLGVVCEALTERESFAWTTNILDERCLVMAFSLSGQTKSVLDSLTKAHKKGAKTVLFSTQITNHEAIYDEVVPLATVNQLHYGKRISPQIPMLMIVDVLYAHFLNIEREKKEKIFNSYWEGHTFGQEE</sequence>
<dbReference type="PROSITE" id="PS51071">
    <property type="entry name" value="HTH_RPIR"/>
    <property type="match status" value="1"/>
</dbReference>
<dbReference type="RefSeq" id="WP_018371544.1">
    <property type="nucleotide sequence ID" value="NZ_UHFR01000005.1"/>
</dbReference>
<evidence type="ECO:0000259" key="4">
    <source>
        <dbReference type="PROSITE" id="PS51071"/>
    </source>
</evidence>
<accession>A0A380KZM3</accession>
<dbReference type="InterPro" id="IPR036388">
    <property type="entry name" value="WH-like_DNA-bd_sf"/>
</dbReference>
<dbReference type="CDD" id="cd05013">
    <property type="entry name" value="SIS_RpiR"/>
    <property type="match status" value="1"/>
</dbReference>
<dbReference type="SUPFAM" id="SSF46689">
    <property type="entry name" value="Homeodomain-like"/>
    <property type="match status" value="1"/>
</dbReference>
<feature type="domain" description="HTH rpiR-type" evidence="4">
    <location>
        <begin position="5"/>
        <end position="81"/>
    </location>
</feature>
<proteinExistence type="predicted"/>
<dbReference type="InterPro" id="IPR046348">
    <property type="entry name" value="SIS_dom_sf"/>
</dbReference>
<evidence type="ECO:0000313" key="7">
    <source>
        <dbReference type="Proteomes" id="UP000254634"/>
    </source>
</evidence>
<dbReference type="PANTHER" id="PTHR30514">
    <property type="entry name" value="GLUCOKINASE"/>
    <property type="match status" value="1"/>
</dbReference>
<dbReference type="PANTHER" id="PTHR30514:SF21">
    <property type="entry name" value="RPIR-FAMILY TRANSCRIPTIONAL REGULATOR"/>
    <property type="match status" value="1"/>
</dbReference>
<dbReference type="Proteomes" id="UP000254634">
    <property type="component" value="Unassembled WGS sequence"/>
</dbReference>
<dbReference type="GO" id="GO:1901135">
    <property type="term" value="P:carbohydrate derivative metabolic process"/>
    <property type="evidence" value="ECO:0007669"/>
    <property type="project" value="InterPro"/>
</dbReference>
<evidence type="ECO:0000256" key="2">
    <source>
        <dbReference type="ARBA" id="ARBA00023125"/>
    </source>
</evidence>
<dbReference type="Pfam" id="PF01418">
    <property type="entry name" value="HTH_6"/>
    <property type="match status" value="1"/>
</dbReference>
<reference evidence="6" key="1">
    <citation type="submission" date="2018-06" db="EMBL/GenBank/DDBJ databases">
        <authorList>
            <consortium name="Pathogen Informatics"/>
            <person name="Doyle S."/>
        </authorList>
    </citation>
    <scope>NUCLEOTIDE SEQUENCE [LARGE SCALE GENOMIC DNA]</scope>
    <source>
        <strain evidence="6">NCTC13765</strain>
    </source>
</reference>
<evidence type="ECO:0000256" key="3">
    <source>
        <dbReference type="ARBA" id="ARBA00023163"/>
    </source>
</evidence>
<evidence type="ECO:0000313" key="6">
    <source>
        <dbReference type="EMBL" id="SUN77095.1"/>
    </source>
</evidence>
<dbReference type="Gene3D" id="1.10.10.10">
    <property type="entry name" value="Winged helix-like DNA-binding domain superfamily/Winged helix DNA-binding domain"/>
    <property type="match status" value="1"/>
</dbReference>
<organism evidence="6 7">
    <name type="scientific">Streptococcus massiliensis</name>
    <dbReference type="NCBI Taxonomy" id="313439"/>
    <lineage>
        <taxon>Bacteria</taxon>
        <taxon>Bacillati</taxon>
        <taxon>Bacillota</taxon>
        <taxon>Bacilli</taxon>
        <taxon>Lactobacillales</taxon>
        <taxon>Streptococcaceae</taxon>
        <taxon>Streptococcus</taxon>
    </lineage>
</organism>